<dbReference type="InterPro" id="IPR001296">
    <property type="entry name" value="Glyco_trans_1"/>
</dbReference>
<evidence type="ECO:0000259" key="2">
    <source>
        <dbReference type="Pfam" id="PF13477"/>
    </source>
</evidence>
<comment type="caution">
    <text evidence="3">The sequence shown here is derived from an EMBL/GenBank/DDBJ whole genome shotgun (WGS) entry which is preliminary data.</text>
</comment>
<feature type="domain" description="Glycosyl transferase family 1" evidence="1">
    <location>
        <begin position="187"/>
        <end position="351"/>
    </location>
</feature>
<dbReference type="Gene3D" id="3.40.50.2000">
    <property type="entry name" value="Glycogen Phosphorylase B"/>
    <property type="match status" value="2"/>
</dbReference>
<evidence type="ECO:0000259" key="1">
    <source>
        <dbReference type="Pfam" id="PF00534"/>
    </source>
</evidence>
<gene>
    <name evidence="3" type="ORF">DPF_2658</name>
</gene>
<keyword evidence="4" id="KW-1185">Reference proteome</keyword>
<dbReference type="GO" id="GO:0016757">
    <property type="term" value="F:glycosyltransferase activity"/>
    <property type="evidence" value="ECO:0007669"/>
    <property type="project" value="InterPro"/>
</dbReference>
<dbReference type="OrthoDB" id="9775208at2"/>
<name>A0A194AIK9_9BACT</name>
<dbReference type="EMBL" id="BDFE01000022">
    <property type="protein sequence ID" value="GAU09922.1"/>
    <property type="molecule type" value="Genomic_DNA"/>
</dbReference>
<dbReference type="PANTHER" id="PTHR12526:SF638">
    <property type="entry name" value="SPORE COAT PROTEIN SA"/>
    <property type="match status" value="1"/>
</dbReference>
<feature type="domain" description="Glycosyltransferase subfamily 4-like N-terminal" evidence="2">
    <location>
        <begin position="3"/>
        <end position="149"/>
    </location>
</feature>
<dbReference type="Pfam" id="PF00534">
    <property type="entry name" value="Glycos_transf_1"/>
    <property type="match status" value="1"/>
</dbReference>
<dbReference type="CDD" id="cd03808">
    <property type="entry name" value="GT4_CapM-like"/>
    <property type="match status" value="1"/>
</dbReference>
<proteinExistence type="predicted"/>
<protein>
    <submittedName>
        <fullName evidence="3">Glycosyl transferase family 1</fullName>
    </submittedName>
</protein>
<evidence type="ECO:0000313" key="3">
    <source>
        <dbReference type="EMBL" id="GAU09922.1"/>
    </source>
</evidence>
<organism evidence="3 4">
    <name type="scientific">Desulfoplanes formicivorans</name>
    <dbReference type="NCBI Taxonomy" id="1592317"/>
    <lineage>
        <taxon>Bacteria</taxon>
        <taxon>Pseudomonadati</taxon>
        <taxon>Thermodesulfobacteriota</taxon>
        <taxon>Desulfovibrionia</taxon>
        <taxon>Desulfovibrionales</taxon>
        <taxon>Desulfoplanaceae</taxon>
        <taxon>Desulfoplanes</taxon>
    </lineage>
</organism>
<dbReference type="SUPFAM" id="SSF53756">
    <property type="entry name" value="UDP-Glycosyltransferase/glycogen phosphorylase"/>
    <property type="match status" value="1"/>
</dbReference>
<evidence type="ECO:0000313" key="4">
    <source>
        <dbReference type="Proteomes" id="UP000095200"/>
    </source>
</evidence>
<dbReference type="RefSeq" id="WP_069860185.1">
    <property type="nucleotide sequence ID" value="NZ_BDFE01000022.1"/>
</dbReference>
<sequence>MKRLLFIVSEDWYFLSHRLHLAKAAINAGYEVGLISRVSSYRDIIESAGIKVIDWQISRRSSNPFHELSTLFDLWRGIRLFRPDIVHAVALKPVIYASIACFLSGIQSRVSALGGLGFVFSSSNKYAAFLRPFIIFLFKIALRGKKSILILQNPDDAEILTTAGVIAENRIRMIRGAGVDTQLFSPANHFPDKPLVILPARMLWAKGIGEFVNAARRVRIQRPDVRFVLVGAPDDQNLESVSIEQLQEWVRDGIVEWWGRCENMPEVYRQATIVCLPTSYGEGLPKALLEAASCEIPIVTYDVPGCREVVQDGNNGFLVPLKNEEMLFASLMKLIEDPELCKRMGIAGRKMVLDHFSQEQVAEETMRVWEELLQEGAK</sequence>
<dbReference type="STRING" id="1592317.DPF_2658"/>
<dbReference type="AlphaFoldDB" id="A0A194AIK9"/>
<reference evidence="4" key="1">
    <citation type="submission" date="2016-06" db="EMBL/GenBank/DDBJ databases">
        <title>Draft genome sequence of Desulfoplanes formicivorans strain Pf12B.</title>
        <authorList>
            <person name="Watanabe M."/>
            <person name="Kojima H."/>
            <person name="Fukui M."/>
        </authorList>
    </citation>
    <scope>NUCLEOTIDE SEQUENCE [LARGE SCALE GENOMIC DNA]</scope>
    <source>
        <strain evidence="4">Pf12B</strain>
    </source>
</reference>
<dbReference type="PANTHER" id="PTHR12526">
    <property type="entry name" value="GLYCOSYLTRANSFERASE"/>
    <property type="match status" value="1"/>
</dbReference>
<dbReference type="InterPro" id="IPR028098">
    <property type="entry name" value="Glyco_trans_4-like_N"/>
</dbReference>
<dbReference type="Pfam" id="PF13477">
    <property type="entry name" value="Glyco_trans_4_2"/>
    <property type="match status" value="1"/>
</dbReference>
<keyword evidence="3" id="KW-0808">Transferase</keyword>
<accession>A0A194AIK9</accession>
<dbReference type="Proteomes" id="UP000095200">
    <property type="component" value="Unassembled WGS sequence"/>
</dbReference>